<sequence length="143" mass="15649">MNVISLSRCSRVPRGPATPADNHQGHEYPGDNPDGDPKGDAIGNPEIRVPVETKEGQLMRPREEEKRTDAENADRERHEPPSESNTGRHRGRGTLGRVYPDVAGCLAAQLRLLTTIRDMSTPGTTPTETRKETPSGTRKSGFP</sequence>
<gene>
    <name evidence="2" type="ORF">NDU88_003263</name>
</gene>
<accession>A0AAV7LET3</accession>
<evidence type="ECO:0000256" key="1">
    <source>
        <dbReference type="SAM" id="MobiDB-lite"/>
    </source>
</evidence>
<dbReference type="EMBL" id="JANPWB010000015">
    <property type="protein sequence ID" value="KAJ1090126.1"/>
    <property type="molecule type" value="Genomic_DNA"/>
</dbReference>
<name>A0AAV7LET3_PLEWA</name>
<dbReference type="AlphaFoldDB" id="A0AAV7LET3"/>
<feature type="compositionally biased region" description="Basic and acidic residues" evidence="1">
    <location>
        <begin position="49"/>
        <end position="81"/>
    </location>
</feature>
<reference evidence="2" key="1">
    <citation type="journal article" date="2022" name="bioRxiv">
        <title>Sequencing and chromosome-scale assembly of the giantPleurodeles waltlgenome.</title>
        <authorList>
            <person name="Brown T."/>
            <person name="Elewa A."/>
            <person name="Iarovenko S."/>
            <person name="Subramanian E."/>
            <person name="Araus A.J."/>
            <person name="Petzold A."/>
            <person name="Susuki M."/>
            <person name="Suzuki K.-i.T."/>
            <person name="Hayashi T."/>
            <person name="Toyoda A."/>
            <person name="Oliveira C."/>
            <person name="Osipova E."/>
            <person name="Leigh N.D."/>
            <person name="Simon A."/>
            <person name="Yun M.H."/>
        </authorList>
    </citation>
    <scope>NUCLEOTIDE SEQUENCE</scope>
    <source>
        <strain evidence="2">20211129_DDA</strain>
        <tissue evidence="2">Liver</tissue>
    </source>
</reference>
<evidence type="ECO:0000313" key="3">
    <source>
        <dbReference type="Proteomes" id="UP001066276"/>
    </source>
</evidence>
<feature type="compositionally biased region" description="Basic and acidic residues" evidence="1">
    <location>
        <begin position="23"/>
        <end position="39"/>
    </location>
</feature>
<organism evidence="2 3">
    <name type="scientific">Pleurodeles waltl</name>
    <name type="common">Iberian ribbed newt</name>
    <dbReference type="NCBI Taxonomy" id="8319"/>
    <lineage>
        <taxon>Eukaryota</taxon>
        <taxon>Metazoa</taxon>
        <taxon>Chordata</taxon>
        <taxon>Craniata</taxon>
        <taxon>Vertebrata</taxon>
        <taxon>Euteleostomi</taxon>
        <taxon>Amphibia</taxon>
        <taxon>Batrachia</taxon>
        <taxon>Caudata</taxon>
        <taxon>Salamandroidea</taxon>
        <taxon>Salamandridae</taxon>
        <taxon>Pleurodelinae</taxon>
        <taxon>Pleurodeles</taxon>
    </lineage>
</organism>
<keyword evidence="3" id="KW-1185">Reference proteome</keyword>
<feature type="region of interest" description="Disordered" evidence="1">
    <location>
        <begin position="115"/>
        <end position="143"/>
    </location>
</feature>
<proteinExistence type="predicted"/>
<feature type="compositionally biased region" description="Polar residues" evidence="1">
    <location>
        <begin position="117"/>
        <end position="127"/>
    </location>
</feature>
<evidence type="ECO:0000313" key="2">
    <source>
        <dbReference type="EMBL" id="KAJ1090126.1"/>
    </source>
</evidence>
<feature type="compositionally biased region" description="Polar residues" evidence="1">
    <location>
        <begin position="134"/>
        <end position="143"/>
    </location>
</feature>
<feature type="region of interest" description="Disordered" evidence="1">
    <location>
        <begin position="1"/>
        <end position="97"/>
    </location>
</feature>
<protein>
    <submittedName>
        <fullName evidence="2">Uncharacterized protein</fullName>
    </submittedName>
</protein>
<dbReference type="Proteomes" id="UP001066276">
    <property type="component" value="Chromosome 11"/>
</dbReference>
<comment type="caution">
    <text evidence="2">The sequence shown here is derived from an EMBL/GenBank/DDBJ whole genome shotgun (WGS) entry which is preliminary data.</text>
</comment>